<dbReference type="OrthoDB" id="1431247at2759"/>
<dbReference type="PROSITE" id="PS01031">
    <property type="entry name" value="SHSP"/>
    <property type="match status" value="1"/>
</dbReference>
<comment type="caution">
    <text evidence="5">The sequence shown here is derived from an EMBL/GenBank/DDBJ whole genome shotgun (WGS) entry which is preliminary data.</text>
</comment>
<dbReference type="Pfam" id="PF00011">
    <property type="entry name" value="HSP20"/>
    <property type="match status" value="1"/>
</dbReference>
<evidence type="ECO:0000256" key="1">
    <source>
        <dbReference type="ARBA" id="ARBA00023016"/>
    </source>
</evidence>
<protein>
    <recommendedName>
        <fullName evidence="4">SHSP domain-containing protein</fullName>
    </recommendedName>
</protein>
<evidence type="ECO:0000256" key="2">
    <source>
        <dbReference type="PROSITE-ProRule" id="PRU00285"/>
    </source>
</evidence>
<dbReference type="EMBL" id="SNRW01004645">
    <property type="protein sequence ID" value="KAA6386803.1"/>
    <property type="molecule type" value="Genomic_DNA"/>
</dbReference>
<proteinExistence type="inferred from homology"/>
<evidence type="ECO:0000259" key="4">
    <source>
        <dbReference type="PROSITE" id="PS01031"/>
    </source>
</evidence>
<gene>
    <name evidence="5" type="ORF">EZS28_017671</name>
</gene>
<keyword evidence="1" id="KW-0346">Stress response</keyword>
<evidence type="ECO:0000256" key="3">
    <source>
        <dbReference type="RuleBase" id="RU003616"/>
    </source>
</evidence>
<dbReference type="Proteomes" id="UP000324800">
    <property type="component" value="Unassembled WGS sequence"/>
</dbReference>
<feature type="domain" description="SHSP" evidence="4">
    <location>
        <begin position="56"/>
        <end position="179"/>
    </location>
</feature>
<accession>A0A5J4VWV0</accession>
<evidence type="ECO:0000313" key="5">
    <source>
        <dbReference type="EMBL" id="KAA6386803.1"/>
    </source>
</evidence>
<name>A0A5J4VWV0_9EUKA</name>
<dbReference type="InterPro" id="IPR002068">
    <property type="entry name" value="A-crystallin/Hsp20_dom"/>
</dbReference>
<dbReference type="AlphaFoldDB" id="A0A5J4VWV0"/>
<comment type="similarity">
    <text evidence="2 3">Belongs to the small heat shock protein (HSP20) family.</text>
</comment>
<dbReference type="Gene3D" id="2.60.40.790">
    <property type="match status" value="1"/>
</dbReference>
<sequence>MDFFPEDWEFDDMIHNPFSRYNHFDRDFPRFPHRFGPHAVARRDDFHPGEGEIVERREQQLFRPRCEVGEYENEFIVRAELPGIPKDKVKVDYDGARNVLSLEGTNEEQREESKEGVGFKSHFSERRYGSFRREFKLPEECRERIAEITARSTDGILEVHCPKTQVQETTPKKMQIAIQ</sequence>
<dbReference type="InterPro" id="IPR031107">
    <property type="entry name" value="Small_HSP"/>
</dbReference>
<dbReference type="PANTHER" id="PTHR11527">
    <property type="entry name" value="HEAT-SHOCK PROTEIN 20 FAMILY MEMBER"/>
    <property type="match status" value="1"/>
</dbReference>
<reference evidence="5 6" key="1">
    <citation type="submission" date="2019-03" db="EMBL/GenBank/DDBJ databases">
        <title>Single cell metagenomics reveals metabolic interactions within the superorganism composed of flagellate Streblomastix strix and complex community of Bacteroidetes bacteria on its surface.</title>
        <authorList>
            <person name="Treitli S.C."/>
            <person name="Kolisko M."/>
            <person name="Husnik F."/>
            <person name="Keeling P."/>
            <person name="Hampl V."/>
        </authorList>
    </citation>
    <scope>NUCLEOTIDE SEQUENCE [LARGE SCALE GENOMIC DNA]</scope>
    <source>
        <strain evidence="5">ST1C</strain>
    </source>
</reference>
<organism evidence="5 6">
    <name type="scientific">Streblomastix strix</name>
    <dbReference type="NCBI Taxonomy" id="222440"/>
    <lineage>
        <taxon>Eukaryota</taxon>
        <taxon>Metamonada</taxon>
        <taxon>Preaxostyla</taxon>
        <taxon>Oxymonadida</taxon>
        <taxon>Streblomastigidae</taxon>
        <taxon>Streblomastix</taxon>
    </lineage>
</organism>
<dbReference type="SUPFAM" id="SSF49764">
    <property type="entry name" value="HSP20-like chaperones"/>
    <property type="match status" value="1"/>
</dbReference>
<dbReference type="CDD" id="cd06464">
    <property type="entry name" value="ACD_sHsps-like"/>
    <property type="match status" value="1"/>
</dbReference>
<dbReference type="InterPro" id="IPR008978">
    <property type="entry name" value="HSP20-like_chaperone"/>
</dbReference>
<evidence type="ECO:0000313" key="6">
    <source>
        <dbReference type="Proteomes" id="UP000324800"/>
    </source>
</evidence>